<evidence type="ECO:0000313" key="3">
    <source>
        <dbReference type="EMBL" id="KAK9819982.1"/>
    </source>
</evidence>
<dbReference type="SMART" id="SM00382">
    <property type="entry name" value="AAA"/>
    <property type="match status" value="1"/>
</dbReference>
<dbReference type="InterPro" id="IPR003593">
    <property type="entry name" value="AAA+_ATPase"/>
</dbReference>
<feature type="region of interest" description="Disordered" evidence="1">
    <location>
        <begin position="486"/>
        <end position="507"/>
    </location>
</feature>
<dbReference type="EMBL" id="JALJOR010000003">
    <property type="protein sequence ID" value="KAK9819982.1"/>
    <property type="molecule type" value="Genomic_DNA"/>
</dbReference>
<sequence length="507" mass="55763">MPTLLCGSGRSVSILGQGSRRCPSLGSEGVNIAKWPGGLTSKEAQETQGAPELLVKARGGQAFFNRKSEMSGLRTRFRTLPRIWLLTGPTNSGKSTILQQLQYDSEDQSDKQDREGKAQPIMYLDMRAQDMLAAERFASALEAAFTPFSEQTLRGVKLVFNTVWKAIKPMAPTPGHEGVDKLNQTMATVEGFLKKRSSRQRPVIVVDSAHLLQGWSSESEEERLALSSLLHWCVRITKQQQLAHVVLSTADGLLCYWLEQELGRGHMRKLQIGDLPEKEARQFFELALLPKVGDAELEQKGRSDEVWKMVYSVCGGRIHNLQQCVADAAAENCFKRGLQGIVMDAVMDVRAGLQPVTMVSKNIGRNTNVKPDWSPAQWAKVVKTLLEADGCAVPALEMEKVLGENGPTALYSMVRMEMLHYCTPCPLLGSAPEGSGAAVSSSLGQDEHAIVDRDNVDAVVTAISPAHLYAMWQLREMGVLEVEDLEHQHDSGREQHESQGSANGSEE</sequence>
<accession>A0AAW1QEY6</accession>
<dbReference type="InterPro" id="IPR011579">
    <property type="entry name" value="ATPase_dom"/>
</dbReference>
<evidence type="ECO:0000256" key="1">
    <source>
        <dbReference type="SAM" id="MobiDB-lite"/>
    </source>
</evidence>
<evidence type="ECO:0000259" key="2">
    <source>
        <dbReference type="SMART" id="SM00382"/>
    </source>
</evidence>
<dbReference type="InterPro" id="IPR027417">
    <property type="entry name" value="P-loop_NTPase"/>
</dbReference>
<comment type="caution">
    <text evidence="3">The sequence shown here is derived from an EMBL/GenBank/DDBJ whole genome shotgun (WGS) entry which is preliminary data.</text>
</comment>
<dbReference type="PANTHER" id="PTHR37096:SF1">
    <property type="entry name" value="AAA+ ATPASE DOMAIN-CONTAINING PROTEIN"/>
    <property type="match status" value="1"/>
</dbReference>
<dbReference type="PANTHER" id="PTHR37096">
    <property type="entry name" value="YALI0E33429P"/>
    <property type="match status" value="1"/>
</dbReference>
<proteinExistence type="predicted"/>
<gene>
    <name evidence="3" type="ORF">WJX72_004779</name>
</gene>
<evidence type="ECO:0000313" key="4">
    <source>
        <dbReference type="Proteomes" id="UP001489004"/>
    </source>
</evidence>
<dbReference type="GO" id="GO:0005524">
    <property type="term" value="F:ATP binding"/>
    <property type="evidence" value="ECO:0007669"/>
    <property type="project" value="InterPro"/>
</dbReference>
<protein>
    <recommendedName>
        <fullName evidence="2">AAA+ ATPase domain-containing protein</fullName>
    </recommendedName>
</protein>
<organism evidence="3 4">
    <name type="scientific">[Myrmecia] bisecta</name>
    <dbReference type="NCBI Taxonomy" id="41462"/>
    <lineage>
        <taxon>Eukaryota</taxon>
        <taxon>Viridiplantae</taxon>
        <taxon>Chlorophyta</taxon>
        <taxon>core chlorophytes</taxon>
        <taxon>Trebouxiophyceae</taxon>
        <taxon>Trebouxiales</taxon>
        <taxon>Trebouxiaceae</taxon>
        <taxon>Myrmecia</taxon>
    </lineage>
</organism>
<dbReference type="InterPro" id="IPR051667">
    <property type="entry name" value="Archaeal_ATPase_domain"/>
</dbReference>
<dbReference type="SUPFAM" id="SSF52540">
    <property type="entry name" value="P-loop containing nucleoside triphosphate hydrolases"/>
    <property type="match status" value="1"/>
</dbReference>
<dbReference type="AlphaFoldDB" id="A0AAW1QEY6"/>
<feature type="compositionally biased region" description="Polar residues" evidence="1">
    <location>
        <begin position="498"/>
        <end position="507"/>
    </location>
</feature>
<dbReference type="Proteomes" id="UP001489004">
    <property type="component" value="Unassembled WGS sequence"/>
</dbReference>
<keyword evidence="4" id="KW-1185">Reference proteome</keyword>
<reference evidence="3 4" key="1">
    <citation type="journal article" date="2024" name="Nat. Commun.">
        <title>Phylogenomics reveals the evolutionary origins of lichenization in chlorophyte algae.</title>
        <authorList>
            <person name="Puginier C."/>
            <person name="Libourel C."/>
            <person name="Otte J."/>
            <person name="Skaloud P."/>
            <person name="Haon M."/>
            <person name="Grisel S."/>
            <person name="Petersen M."/>
            <person name="Berrin J.G."/>
            <person name="Delaux P.M."/>
            <person name="Dal Grande F."/>
            <person name="Keller J."/>
        </authorList>
    </citation>
    <scope>NUCLEOTIDE SEQUENCE [LARGE SCALE GENOMIC DNA]</scope>
    <source>
        <strain evidence="3 4">SAG 2043</strain>
    </source>
</reference>
<dbReference type="Pfam" id="PF01637">
    <property type="entry name" value="ATPase_2"/>
    <property type="match status" value="1"/>
</dbReference>
<dbReference type="Gene3D" id="3.40.50.300">
    <property type="entry name" value="P-loop containing nucleotide triphosphate hydrolases"/>
    <property type="match status" value="1"/>
</dbReference>
<name>A0AAW1QEY6_9CHLO</name>
<feature type="domain" description="AAA+ ATPase" evidence="2">
    <location>
        <begin position="80"/>
        <end position="277"/>
    </location>
</feature>
<feature type="compositionally biased region" description="Basic and acidic residues" evidence="1">
    <location>
        <begin position="486"/>
        <end position="497"/>
    </location>
</feature>